<dbReference type="Proteomes" id="UP000546162">
    <property type="component" value="Unassembled WGS sequence"/>
</dbReference>
<dbReference type="SUPFAM" id="SSF53474">
    <property type="entry name" value="alpha/beta-Hydrolases"/>
    <property type="match status" value="1"/>
</dbReference>
<dbReference type="EMBL" id="JACHNB010000001">
    <property type="protein sequence ID" value="MBB4742248.1"/>
    <property type="molecule type" value="Genomic_DNA"/>
</dbReference>
<keyword evidence="1" id="KW-0378">Hydrolase</keyword>
<dbReference type="InterPro" id="IPR029058">
    <property type="entry name" value="AB_hydrolase_fold"/>
</dbReference>
<dbReference type="GO" id="GO:0016787">
    <property type="term" value="F:hydrolase activity"/>
    <property type="evidence" value="ECO:0007669"/>
    <property type="project" value="UniProtKB-KW"/>
</dbReference>
<proteinExistence type="predicted"/>
<protein>
    <submittedName>
        <fullName evidence="1">Dienelactone hydrolase</fullName>
    </submittedName>
</protein>
<dbReference type="RefSeq" id="WP_185042645.1">
    <property type="nucleotide sequence ID" value="NZ_BAABFG010000005.1"/>
</dbReference>
<organism evidence="1 2">
    <name type="scientific">Actinoplanes octamycinicus</name>
    <dbReference type="NCBI Taxonomy" id="135948"/>
    <lineage>
        <taxon>Bacteria</taxon>
        <taxon>Bacillati</taxon>
        <taxon>Actinomycetota</taxon>
        <taxon>Actinomycetes</taxon>
        <taxon>Micromonosporales</taxon>
        <taxon>Micromonosporaceae</taxon>
        <taxon>Actinoplanes</taxon>
    </lineage>
</organism>
<evidence type="ECO:0000313" key="2">
    <source>
        <dbReference type="Proteomes" id="UP000546162"/>
    </source>
</evidence>
<gene>
    <name evidence="1" type="ORF">BJY16_005707</name>
</gene>
<name>A0A7W7M9P4_9ACTN</name>
<keyword evidence="2" id="KW-1185">Reference proteome</keyword>
<accession>A0A7W7M9P4</accession>
<sequence>MRIHAAGALLDGDLTIPPAATGMVLFTQNRPRDRAIAEALRERGLATLLIEPLTAEERADEALRFDMDLLADRLIGTLRWLRTQPVTAPLPIGIFGTGAGAGAALVAAAARPGEVQTVVTRGGRADLAGGALARVQAPTLLIAGERDPRLRALNEEARRTMQAPADLCVIPDADRYFTGTRALEQVIIQAADWFSLHLAAPAPEHAMPTVDSALPVKHTRVLDVLTAPLRSGRHDPDNA</sequence>
<evidence type="ECO:0000313" key="1">
    <source>
        <dbReference type="EMBL" id="MBB4742248.1"/>
    </source>
</evidence>
<reference evidence="1 2" key="1">
    <citation type="submission" date="2020-08" db="EMBL/GenBank/DDBJ databases">
        <title>Sequencing the genomes of 1000 actinobacteria strains.</title>
        <authorList>
            <person name="Klenk H.-P."/>
        </authorList>
    </citation>
    <scope>NUCLEOTIDE SEQUENCE [LARGE SCALE GENOMIC DNA]</scope>
    <source>
        <strain evidence="1 2">DSM 45809</strain>
    </source>
</reference>
<dbReference type="Gene3D" id="3.40.50.1820">
    <property type="entry name" value="alpha/beta hydrolase"/>
    <property type="match status" value="1"/>
</dbReference>
<dbReference type="AlphaFoldDB" id="A0A7W7M9P4"/>
<comment type="caution">
    <text evidence="1">The sequence shown here is derived from an EMBL/GenBank/DDBJ whole genome shotgun (WGS) entry which is preliminary data.</text>
</comment>